<protein>
    <recommendedName>
        <fullName evidence="2">F-box domain-containing protein</fullName>
    </recommendedName>
</protein>
<dbReference type="STRING" id="15368.A0A2K2CUL6"/>
<feature type="compositionally biased region" description="Basic and acidic residues" evidence="1">
    <location>
        <begin position="1"/>
        <end position="10"/>
    </location>
</feature>
<dbReference type="Gene3D" id="1.20.1280.50">
    <property type="match status" value="1"/>
</dbReference>
<evidence type="ECO:0000259" key="2">
    <source>
        <dbReference type="SMART" id="SM00256"/>
    </source>
</evidence>
<feature type="region of interest" description="Disordered" evidence="1">
    <location>
        <begin position="1"/>
        <end position="25"/>
    </location>
</feature>
<evidence type="ECO:0000313" key="3">
    <source>
        <dbReference type="EMBL" id="PNT65723.1"/>
    </source>
</evidence>
<dbReference type="EMBL" id="CM000882">
    <property type="protein sequence ID" value="PNT65723.1"/>
    <property type="molecule type" value="Genomic_DNA"/>
</dbReference>
<proteinExistence type="predicted"/>
<accession>A0A2K2CUL6</accession>
<sequence length="444" mass="49282">MGGAGERETRVLPLPEPEPDHPEMSSLPIPDELLGEIFLRLPTHADLVRASAACVSFRRVATGRSFLRRYRKTHAPPLIGFVSGLLNFYPAERPHPSARVARAVARAGDFTFSFLPAPTPSRHWAVQDVSDGRVLVGCCDLESQTDVTEMVICDPLHRRYLVLPPIPDDLASAVDSPRQRGCEAFLLPSNCGEEEEEEEETSFRVIWMVQCATNLVAFVFSSCTRQWQAVPSRSFTGLIDGLPTTTWMPIFTRRQYAHGCFYWVTNWSEKLLVLDARRMEFSMADRPAGVGCSRLVEIAIMEAGEGITAMFELERDSPHIYYLSYILGRNNGGSPSQWTQKQTILSLGSGSTFVGSAGRHLFIEHNGATGQLFDAGCFARGMKTFQLQRLCVSENSISQPRAYSNFPPSLSSPRLSTGNVLLHPSPPLLHQYHTFCLMVGSSLL</sequence>
<dbReference type="EnsemblPlants" id="PNT65723">
    <property type="protein sequence ID" value="PNT65723"/>
    <property type="gene ID" value="BRADI_3g01427v3"/>
</dbReference>
<name>A0A2K2CUL6_BRADI</name>
<dbReference type="InterPro" id="IPR036047">
    <property type="entry name" value="F-box-like_dom_sf"/>
</dbReference>
<keyword evidence="5" id="KW-1185">Reference proteome</keyword>
<dbReference type="CDD" id="cd09917">
    <property type="entry name" value="F-box_SF"/>
    <property type="match status" value="1"/>
</dbReference>
<evidence type="ECO:0000313" key="5">
    <source>
        <dbReference type="Proteomes" id="UP000008810"/>
    </source>
</evidence>
<dbReference type="AlphaFoldDB" id="A0A2K2CUL6"/>
<reference evidence="3 4" key="1">
    <citation type="journal article" date="2010" name="Nature">
        <title>Genome sequencing and analysis of the model grass Brachypodium distachyon.</title>
        <authorList>
            <consortium name="International Brachypodium Initiative"/>
        </authorList>
    </citation>
    <scope>NUCLEOTIDE SEQUENCE [LARGE SCALE GENOMIC DNA]</scope>
    <source>
        <strain evidence="3 4">Bd21</strain>
    </source>
</reference>
<dbReference type="InterPro" id="IPR001810">
    <property type="entry name" value="F-box_dom"/>
</dbReference>
<feature type="domain" description="F-box" evidence="2">
    <location>
        <begin position="29"/>
        <end position="70"/>
    </location>
</feature>
<evidence type="ECO:0000313" key="4">
    <source>
        <dbReference type="EnsemblPlants" id="PNT65723"/>
    </source>
</evidence>
<dbReference type="PANTHER" id="PTHR31264:SF23">
    <property type="entry name" value="F-BOX DOMAIN-CONTAINING PROTEIN"/>
    <property type="match status" value="1"/>
</dbReference>
<dbReference type="InParanoid" id="A0A2K2CUL6"/>
<dbReference type="PANTHER" id="PTHR31264">
    <property type="entry name" value="OS07G0554500 PROTEIN-RELATED"/>
    <property type="match status" value="1"/>
</dbReference>
<reference evidence="4" key="3">
    <citation type="submission" date="2018-08" db="UniProtKB">
        <authorList>
            <consortium name="EnsemblPlants"/>
        </authorList>
    </citation>
    <scope>IDENTIFICATION</scope>
    <source>
        <strain evidence="4">cv. Bd21</strain>
    </source>
</reference>
<dbReference type="Pfam" id="PF12937">
    <property type="entry name" value="F-box-like"/>
    <property type="match status" value="1"/>
</dbReference>
<dbReference type="OrthoDB" id="673147at2759"/>
<dbReference type="ExpressionAtlas" id="A0A2K2CUL6">
    <property type="expression patterns" value="baseline"/>
</dbReference>
<organism evidence="3">
    <name type="scientific">Brachypodium distachyon</name>
    <name type="common">Purple false brome</name>
    <name type="synonym">Trachynia distachya</name>
    <dbReference type="NCBI Taxonomy" id="15368"/>
    <lineage>
        <taxon>Eukaryota</taxon>
        <taxon>Viridiplantae</taxon>
        <taxon>Streptophyta</taxon>
        <taxon>Embryophyta</taxon>
        <taxon>Tracheophyta</taxon>
        <taxon>Spermatophyta</taxon>
        <taxon>Magnoliopsida</taxon>
        <taxon>Liliopsida</taxon>
        <taxon>Poales</taxon>
        <taxon>Poaceae</taxon>
        <taxon>BOP clade</taxon>
        <taxon>Pooideae</taxon>
        <taxon>Stipodae</taxon>
        <taxon>Brachypodieae</taxon>
        <taxon>Brachypodium</taxon>
    </lineage>
</organism>
<evidence type="ECO:0000256" key="1">
    <source>
        <dbReference type="SAM" id="MobiDB-lite"/>
    </source>
</evidence>
<dbReference type="SUPFAM" id="SSF81383">
    <property type="entry name" value="F-box domain"/>
    <property type="match status" value="1"/>
</dbReference>
<reference evidence="3" key="2">
    <citation type="submission" date="2017-06" db="EMBL/GenBank/DDBJ databases">
        <title>WGS assembly of Brachypodium distachyon.</title>
        <authorList>
            <consortium name="The International Brachypodium Initiative"/>
            <person name="Lucas S."/>
            <person name="Harmon-Smith M."/>
            <person name="Lail K."/>
            <person name="Tice H."/>
            <person name="Grimwood J."/>
            <person name="Bruce D."/>
            <person name="Barry K."/>
            <person name="Shu S."/>
            <person name="Lindquist E."/>
            <person name="Wang M."/>
            <person name="Pitluck S."/>
            <person name="Vogel J.P."/>
            <person name="Garvin D.F."/>
            <person name="Mockler T.C."/>
            <person name="Schmutz J."/>
            <person name="Rokhsar D."/>
            <person name="Bevan M.W."/>
        </authorList>
    </citation>
    <scope>NUCLEOTIDE SEQUENCE</scope>
    <source>
        <strain evidence="3">Bd21</strain>
    </source>
</reference>
<gene>
    <name evidence="3" type="ORF">BRADI_3g01427v3</name>
</gene>
<dbReference type="Gramene" id="PNT65723">
    <property type="protein sequence ID" value="PNT65723"/>
    <property type="gene ID" value="BRADI_3g01427v3"/>
</dbReference>
<dbReference type="SMART" id="SM00256">
    <property type="entry name" value="FBOX"/>
    <property type="match status" value="1"/>
</dbReference>
<dbReference type="Proteomes" id="UP000008810">
    <property type="component" value="Chromosome 3"/>
</dbReference>